<dbReference type="AlphaFoldDB" id="A0A7S0JTY8"/>
<evidence type="ECO:0000313" key="2">
    <source>
        <dbReference type="EMBL" id="CAD8560276.1"/>
    </source>
</evidence>
<name>A0A7S0JTY8_CAFRO</name>
<evidence type="ECO:0000256" key="1">
    <source>
        <dbReference type="SAM" id="MobiDB-lite"/>
    </source>
</evidence>
<dbReference type="Pfam" id="PF01947">
    <property type="entry name" value="Rv2949c-like"/>
    <property type="match status" value="1"/>
</dbReference>
<dbReference type="EMBL" id="HBET01006857">
    <property type="protein sequence ID" value="CAD8560276.1"/>
    <property type="molecule type" value="Transcribed_RNA"/>
</dbReference>
<gene>
    <name evidence="2" type="ORF">CROE0942_LOCUS4612</name>
</gene>
<protein>
    <recommendedName>
        <fullName evidence="3">Chorismate lyase</fullName>
    </recommendedName>
</protein>
<dbReference type="Gene3D" id="3.40.1410.10">
    <property type="entry name" value="Chorismate lyase-like"/>
    <property type="match status" value="1"/>
</dbReference>
<reference evidence="2" key="1">
    <citation type="submission" date="2021-01" db="EMBL/GenBank/DDBJ databases">
        <authorList>
            <person name="Corre E."/>
            <person name="Pelletier E."/>
            <person name="Niang G."/>
            <person name="Scheremetjew M."/>
            <person name="Finn R."/>
            <person name="Kale V."/>
            <person name="Holt S."/>
            <person name="Cochrane G."/>
            <person name="Meng A."/>
            <person name="Brown T."/>
            <person name="Cohen L."/>
        </authorList>
    </citation>
    <scope>NUCLEOTIDE SEQUENCE</scope>
    <source>
        <strain evidence="2">E4-10</strain>
    </source>
</reference>
<evidence type="ECO:0008006" key="3">
    <source>
        <dbReference type="Google" id="ProtNLM"/>
    </source>
</evidence>
<sequence length="244" mass="26627">MASVVDRRSKVAIGMPAKREAAPEGSDPASGRSRDHWLRLSRPAGAFTAAHSAESPRCGVALLPRVEPEVLLAPWRMMMFGDASPTKLLGLLTGSPTAVEVLGTRHLASGDRDHAPDAIDLIREPRFRREVFLGNTAGERLGYAASWWASTDHDRHLADRSRPIGASLASKRTEVFREVIAVYRGSSTDLAAAFGVPEEQRATASFLARHYLFWHRGEPLALILEVFSPRLEAWMGPATAPVDS</sequence>
<dbReference type="InterPro" id="IPR002800">
    <property type="entry name" value="Rv2949c-like"/>
</dbReference>
<dbReference type="InterPro" id="IPR028978">
    <property type="entry name" value="Chorismate_lyase_/UTRA_dom_sf"/>
</dbReference>
<feature type="region of interest" description="Disordered" evidence="1">
    <location>
        <begin position="1"/>
        <end position="35"/>
    </location>
</feature>
<dbReference type="SUPFAM" id="SSF64288">
    <property type="entry name" value="Chorismate lyase-like"/>
    <property type="match status" value="1"/>
</dbReference>
<accession>A0A7S0JTY8</accession>
<proteinExistence type="predicted"/>
<organism evidence="2">
    <name type="scientific">Cafeteria roenbergensis</name>
    <name type="common">Marine flagellate</name>
    <dbReference type="NCBI Taxonomy" id="33653"/>
    <lineage>
        <taxon>Eukaryota</taxon>
        <taxon>Sar</taxon>
        <taxon>Stramenopiles</taxon>
        <taxon>Bigyra</taxon>
        <taxon>Opalozoa</taxon>
        <taxon>Bicosoecida</taxon>
        <taxon>Cafeteriaceae</taxon>
        <taxon>Cafeteria</taxon>
    </lineage>
</organism>